<name>A0A833TA56_JUGRE</name>
<organism evidence="2 3">
    <name type="scientific">Juglans regia</name>
    <name type="common">English walnut</name>
    <dbReference type="NCBI Taxonomy" id="51240"/>
    <lineage>
        <taxon>Eukaryota</taxon>
        <taxon>Viridiplantae</taxon>
        <taxon>Streptophyta</taxon>
        <taxon>Embryophyta</taxon>
        <taxon>Tracheophyta</taxon>
        <taxon>Spermatophyta</taxon>
        <taxon>Magnoliopsida</taxon>
        <taxon>eudicotyledons</taxon>
        <taxon>Gunneridae</taxon>
        <taxon>Pentapetalae</taxon>
        <taxon>rosids</taxon>
        <taxon>fabids</taxon>
        <taxon>Fagales</taxon>
        <taxon>Juglandaceae</taxon>
        <taxon>Juglans</taxon>
    </lineage>
</organism>
<dbReference type="Proteomes" id="UP000619265">
    <property type="component" value="Unassembled WGS sequence"/>
</dbReference>
<dbReference type="Pfam" id="PF07727">
    <property type="entry name" value="RVT_2"/>
    <property type="match status" value="1"/>
</dbReference>
<evidence type="ECO:0000259" key="1">
    <source>
        <dbReference type="Pfam" id="PF07727"/>
    </source>
</evidence>
<evidence type="ECO:0000313" key="3">
    <source>
        <dbReference type="Proteomes" id="UP000619265"/>
    </source>
</evidence>
<feature type="domain" description="Reverse transcriptase Ty1/copia-type" evidence="1">
    <location>
        <begin position="1"/>
        <end position="73"/>
    </location>
</feature>
<proteinExistence type="predicted"/>
<sequence>MVITSTHPHAIDVVIRDLSMTFPVKDLGSLSYFLGLEVDCCDSGIILSQHKYIKDLLARSNMLQAKSISSPMAASLKLSQFDAPGFDNCTLFRSIVGGLQYFSYT</sequence>
<accession>A0A833TA56</accession>
<protein>
    <recommendedName>
        <fullName evidence="1">Reverse transcriptase Ty1/copia-type domain-containing protein</fullName>
    </recommendedName>
</protein>
<dbReference type="Gramene" id="Jr15_11990_p1">
    <property type="protein sequence ID" value="cds.Jr15_11990_p1"/>
    <property type="gene ID" value="Jr15_11990"/>
</dbReference>
<reference evidence="2" key="2">
    <citation type="submission" date="2020-03" db="EMBL/GenBank/DDBJ databases">
        <title>Walnut 2.0.</title>
        <authorList>
            <person name="Marrano A."/>
            <person name="Britton M."/>
            <person name="Zimin A.V."/>
            <person name="Zaini P.A."/>
            <person name="Workman R."/>
            <person name="Puiu D."/>
            <person name="Bianco L."/>
            <person name="Allen B.J."/>
            <person name="Troggio M."/>
            <person name="Leslie C.A."/>
            <person name="Timp W."/>
            <person name="Dendekar A."/>
            <person name="Salzberg S.L."/>
            <person name="Neale D.B."/>
        </authorList>
    </citation>
    <scope>NUCLEOTIDE SEQUENCE</scope>
    <source>
        <tissue evidence="2">Leaves</tissue>
    </source>
</reference>
<reference evidence="2" key="1">
    <citation type="submission" date="2015-10" db="EMBL/GenBank/DDBJ databases">
        <authorList>
            <person name="Martinez-Garcia P.J."/>
            <person name="Crepeau M.W."/>
            <person name="Puiu D."/>
            <person name="Gonzalez-Ibeas D."/>
            <person name="Whalen J."/>
            <person name="Stevens K."/>
            <person name="Paul R."/>
            <person name="Butterfield T."/>
            <person name="Britton M."/>
            <person name="Reagan R."/>
            <person name="Chakraborty S."/>
            <person name="Walawage S.L."/>
            <person name="Vasquez-Gross H.A."/>
            <person name="Cardeno C."/>
            <person name="Famula R."/>
            <person name="Pratt K."/>
            <person name="Kuruganti S."/>
            <person name="Aradhya M.K."/>
            <person name="Leslie C.A."/>
            <person name="Dandekar A.M."/>
            <person name="Salzberg S.L."/>
            <person name="Wegrzyn J.L."/>
            <person name="Langley C.H."/>
            <person name="Neale D.B."/>
        </authorList>
    </citation>
    <scope>NUCLEOTIDE SEQUENCE</scope>
    <source>
        <tissue evidence="2">Leaves</tissue>
    </source>
</reference>
<dbReference type="InterPro" id="IPR013103">
    <property type="entry name" value="RVT_2"/>
</dbReference>
<dbReference type="EMBL" id="LIHL02000015">
    <property type="protein sequence ID" value="KAF5445640.1"/>
    <property type="molecule type" value="Genomic_DNA"/>
</dbReference>
<gene>
    <name evidence="2" type="ORF">F2P56_034679</name>
</gene>
<dbReference type="AlphaFoldDB" id="A0A833TA56"/>
<comment type="caution">
    <text evidence="2">The sequence shown here is derived from an EMBL/GenBank/DDBJ whole genome shotgun (WGS) entry which is preliminary data.</text>
</comment>
<evidence type="ECO:0000313" key="2">
    <source>
        <dbReference type="EMBL" id="KAF5445640.1"/>
    </source>
</evidence>